<reference evidence="1 2" key="1">
    <citation type="submission" date="2019-11" db="EMBL/GenBank/DDBJ databases">
        <title>Whole-genome sequence of a Rhodoblastus acidophilus DSM 142.</title>
        <authorList>
            <person name="Kyndt J.A."/>
            <person name="Meyer T.E."/>
        </authorList>
    </citation>
    <scope>NUCLEOTIDE SEQUENCE [LARGE SCALE GENOMIC DNA]</scope>
    <source>
        <strain evidence="1 2">DSM 142</strain>
    </source>
</reference>
<dbReference type="OrthoDB" id="9798982at2"/>
<comment type="caution">
    <text evidence="1">The sequence shown here is derived from an EMBL/GenBank/DDBJ whole genome shotgun (WGS) entry which is preliminary data.</text>
</comment>
<dbReference type="Proteomes" id="UP000439113">
    <property type="component" value="Unassembled WGS sequence"/>
</dbReference>
<name>A0A6N8DRZ2_RHOAC</name>
<dbReference type="EMBL" id="WNKS01000036">
    <property type="protein sequence ID" value="MTV33340.1"/>
    <property type="molecule type" value="Genomic_DNA"/>
</dbReference>
<accession>A0A6N8DRZ2</accession>
<dbReference type="AlphaFoldDB" id="A0A6N8DRZ2"/>
<dbReference type="Gene3D" id="1.10.530.10">
    <property type="match status" value="1"/>
</dbReference>
<evidence type="ECO:0000313" key="1">
    <source>
        <dbReference type="EMBL" id="MTV33340.1"/>
    </source>
</evidence>
<proteinExistence type="predicted"/>
<organism evidence="1 2">
    <name type="scientific">Rhodoblastus acidophilus</name>
    <name type="common">Rhodopseudomonas acidophila</name>
    <dbReference type="NCBI Taxonomy" id="1074"/>
    <lineage>
        <taxon>Bacteria</taxon>
        <taxon>Pseudomonadati</taxon>
        <taxon>Pseudomonadota</taxon>
        <taxon>Alphaproteobacteria</taxon>
        <taxon>Hyphomicrobiales</taxon>
        <taxon>Rhodoblastaceae</taxon>
        <taxon>Rhodoblastus</taxon>
    </lineage>
</organism>
<evidence type="ECO:0000313" key="2">
    <source>
        <dbReference type="Proteomes" id="UP000439113"/>
    </source>
</evidence>
<sequence length="409" mass="46015">MINRRTVSLILSGAISALGDLPIRAQEFGDTAINRAPPELGLADFADVWEFVGEDLPVAAFVPHPIPDTIVNSYNKNMHGVLGSQISDLFLDKFGRSFFSVYNEVARSAAGQSAKMRAFRDVAAQERLIRLWDSYFENNFLPAGLSLGLQQTVTFLEYLTYCIIFLHETGGTLSRGAERVNPDDPALGQPGISYLYDRFRPRGSSWQKKSYNSGLNRSCFDLFNSDLFLKHFSHLPNYDRVANTSDERWKGDRYPKSDFPVSPDPKVSGIILEADFYKFRGRGLIQTTWRSNYVDIINLILKSDVEIGDGRIVKRWRSAGRSADDIATISTNAEWDELFIDNNFVTAVAAIKLHAWRGRYMPLSESTEVINSDKNGSILAVGKRLNGGDEYSKLVRERLYLLSQRIGVL</sequence>
<dbReference type="RefSeq" id="WP_155448018.1">
    <property type="nucleotide sequence ID" value="NZ_JAOQNR010000030.1"/>
</dbReference>
<protein>
    <submittedName>
        <fullName evidence="1">Uncharacterized protein</fullName>
    </submittedName>
</protein>
<gene>
    <name evidence="1" type="ORF">GJ654_20395</name>
</gene>